<dbReference type="Pfam" id="PF13188">
    <property type="entry name" value="PAS_8"/>
    <property type="match status" value="1"/>
</dbReference>
<keyword evidence="12 20" id="KW-0418">Kinase</keyword>
<dbReference type="GO" id="GO:0000155">
    <property type="term" value="F:phosphorelay sensor kinase activity"/>
    <property type="evidence" value="ECO:0007669"/>
    <property type="project" value="InterPro"/>
</dbReference>
<evidence type="ECO:0000256" key="1">
    <source>
        <dbReference type="ARBA" id="ARBA00000085"/>
    </source>
</evidence>
<evidence type="ECO:0000256" key="18">
    <source>
        <dbReference type="SAM" id="Phobius"/>
    </source>
</evidence>
<dbReference type="GO" id="GO:0006817">
    <property type="term" value="P:phosphate ion transport"/>
    <property type="evidence" value="ECO:0007669"/>
    <property type="project" value="UniProtKB-KW"/>
</dbReference>
<evidence type="ECO:0000256" key="17">
    <source>
        <dbReference type="ARBA" id="ARBA00025207"/>
    </source>
</evidence>
<name>A0A9D1LG54_9BURK</name>
<dbReference type="PRINTS" id="PR00344">
    <property type="entry name" value="BCTRLSENSOR"/>
</dbReference>
<evidence type="ECO:0000256" key="3">
    <source>
        <dbReference type="ARBA" id="ARBA00012438"/>
    </source>
</evidence>
<dbReference type="CDD" id="cd00082">
    <property type="entry name" value="HisKA"/>
    <property type="match status" value="1"/>
</dbReference>
<keyword evidence="14 18" id="KW-1133">Transmembrane helix</keyword>
<reference evidence="20" key="2">
    <citation type="journal article" date="2021" name="PeerJ">
        <title>Extensive microbial diversity within the chicken gut microbiome revealed by metagenomics and culture.</title>
        <authorList>
            <person name="Gilroy R."/>
            <person name="Ravi A."/>
            <person name="Getino M."/>
            <person name="Pursley I."/>
            <person name="Horton D.L."/>
            <person name="Alikhan N.F."/>
            <person name="Baker D."/>
            <person name="Gharbi K."/>
            <person name="Hall N."/>
            <person name="Watson M."/>
            <person name="Adriaenssens E.M."/>
            <person name="Foster-Nyarko E."/>
            <person name="Jarju S."/>
            <person name="Secka A."/>
            <person name="Antonio M."/>
            <person name="Oren A."/>
            <person name="Chaudhuri R.R."/>
            <person name="La Ragione R."/>
            <person name="Hildebrand F."/>
            <person name="Pallen M.J."/>
        </authorList>
    </citation>
    <scope>NUCLEOTIDE SEQUENCE</scope>
    <source>
        <strain evidence="20">7463</strain>
    </source>
</reference>
<feature type="transmembrane region" description="Helical" evidence="18">
    <location>
        <begin position="36"/>
        <end position="53"/>
    </location>
</feature>
<dbReference type="InterPro" id="IPR003661">
    <property type="entry name" value="HisK_dim/P_dom"/>
</dbReference>
<dbReference type="Pfam" id="PF00512">
    <property type="entry name" value="HisKA"/>
    <property type="match status" value="1"/>
</dbReference>
<evidence type="ECO:0000256" key="8">
    <source>
        <dbReference type="ARBA" id="ARBA00022592"/>
    </source>
</evidence>
<dbReference type="SUPFAM" id="SSF55785">
    <property type="entry name" value="PYP-like sensor domain (PAS domain)"/>
    <property type="match status" value="1"/>
</dbReference>
<gene>
    <name evidence="20" type="primary">phoR</name>
    <name evidence="20" type="ORF">IAC56_04100</name>
</gene>
<evidence type="ECO:0000256" key="11">
    <source>
        <dbReference type="ARBA" id="ARBA00022741"/>
    </source>
</evidence>
<dbReference type="InterPro" id="IPR036890">
    <property type="entry name" value="HATPase_C_sf"/>
</dbReference>
<dbReference type="PROSITE" id="PS50109">
    <property type="entry name" value="HIS_KIN"/>
    <property type="match status" value="1"/>
</dbReference>
<comment type="caution">
    <text evidence="20">The sequence shown here is derived from an EMBL/GenBank/DDBJ whole genome shotgun (WGS) entry which is preliminary data.</text>
</comment>
<dbReference type="Gene3D" id="3.30.565.10">
    <property type="entry name" value="Histidine kinase-like ATPase, C-terminal domain"/>
    <property type="match status" value="1"/>
</dbReference>
<dbReference type="InterPro" id="IPR036097">
    <property type="entry name" value="HisK_dim/P_sf"/>
</dbReference>
<keyword evidence="9" id="KW-0808">Transferase</keyword>
<comment type="subcellular location">
    <subcellularLocation>
        <location evidence="2">Cell inner membrane</location>
        <topology evidence="2">Multi-pass membrane protein</topology>
    </subcellularLocation>
</comment>
<keyword evidence="5" id="KW-0813">Transport</keyword>
<dbReference type="FunFam" id="1.10.287.130:FF:000008">
    <property type="entry name" value="Two-component sensor histidine kinase"/>
    <property type="match status" value="1"/>
</dbReference>
<dbReference type="Gene3D" id="3.30.450.20">
    <property type="entry name" value="PAS domain"/>
    <property type="match status" value="1"/>
</dbReference>
<evidence type="ECO:0000256" key="15">
    <source>
        <dbReference type="ARBA" id="ARBA00023012"/>
    </source>
</evidence>
<dbReference type="InterPro" id="IPR005467">
    <property type="entry name" value="His_kinase_dom"/>
</dbReference>
<dbReference type="AlphaFoldDB" id="A0A9D1LG54"/>
<dbReference type="InterPro" id="IPR004358">
    <property type="entry name" value="Sig_transdc_His_kin-like_C"/>
</dbReference>
<dbReference type="GO" id="GO:0016036">
    <property type="term" value="P:cellular response to phosphate starvation"/>
    <property type="evidence" value="ECO:0007669"/>
    <property type="project" value="TreeGrafter"/>
</dbReference>
<evidence type="ECO:0000256" key="9">
    <source>
        <dbReference type="ARBA" id="ARBA00022679"/>
    </source>
</evidence>
<evidence type="ECO:0000256" key="7">
    <source>
        <dbReference type="ARBA" id="ARBA00022553"/>
    </source>
</evidence>
<evidence type="ECO:0000313" key="20">
    <source>
        <dbReference type="EMBL" id="HIU37437.1"/>
    </source>
</evidence>
<dbReference type="InterPro" id="IPR003594">
    <property type="entry name" value="HATPase_dom"/>
</dbReference>
<proteinExistence type="predicted"/>
<protein>
    <recommendedName>
        <fullName evidence="4">Phosphate regulon sensor protein PhoR</fullName>
        <ecNumber evidence="3">2.7.13.3</ecNumber>
    </recommendedName>
</protein>
<evidence type="ECO:0000256" key="13">
    <source>
        <dbReference type="ARBA" id="ARBA00022840"/>
    </source>
</evidence>
<keyword evidence="13" id="KW-0067">ATP-binding</keyword>
<dbReference type="GO" id="GO:0004721">
    <property type="term" value="F:phosphoprotein phosphatase activity"/>
    <property type="evidence" value="ECO:0007669"/>
    <property type="project" value="TreeGrafter"/>
</dbReference>
<feature type="transmembrane region" description="Helical" evidence="18">
    <location>
        <begin position="12"/>
        <end position="30"/>
    </location>
</feature>
<dbReference type="SUPFAM" id="SSF55874">
    <property type="entry name" value="ATPase domain of HSP90 chaperone/DNA topoisomerase II/histidine kinase"/>
    <property type="match status" value="1"/>
</dbReference>
<keyword evidence="16 18" id="KW-0472">Membrane</keyword>
<keyword evidence="7" id="KW-0597">Phosphoprotein</keyword>
<dbReference type="SUPFAM" id="SSF47384">
    <property type="entry name" value="Homodimeric domain of signal transducing histidine kinase"/>
    <property type="match status" value="1"/>
</dbReference>
<reference evidence="20" key="1">
    <citation type="submission" date="2020-10" db="EMBL/GenBank/DDBJ databases">
        <authorList>
            <person name="Gilroy R."/>
        </authorList>
    </citation>
    <scope>NUCLEOTIDE SEQUENCE</scope>
    <source>
        <strain evidence="20">7463</strain>
    </source>
</reference>
<dbReference type="EC" id="2.7.13.3" evidence="3"/>
<dbReference type="InterPro" id="IPR014310">
    <property type="entry name" value="Sig_transdc_His_kinase_PhoR"/>
</dbReference>
<dbReference type="SMART" id="SM00388">
    <property type="entry name" value="HisKA"/>
    <property type="match status" value="1"/>
</dbReference>
<evidence type="ECO:0000256" key="12">
    <source>
        <dbReference type="ARBA" id="ARBA00022777"/>
    </source>
</evidence>
<dbReference type="Gene3D" id="1.10.287.130">
    <property type="match status" value="1"/>
</dbReference>
<dbReference type="PANTHER" id="PTHR45453:SF1">
    <property type="entry name" value="PHOSPHATE REGULON SENSOR PROTEIN PHOR"/>
    <property type="match status" value="1"/>
</dbReference>
<evidence type="ECO:0000256" key="10">
    <source>
        <dbReference type="ARBA" id="ARBA00022692"/>
    </source>
</evidence>
<dbReference type="GO" id="GO:0005524">
    <property type="term" value="F:ATP binding"/>
    <property type="evidence" value="ECO:0007669"/>
    <property type="project" value="UniProtKB-KW"/>
</dbReference>
<evidence type="ECO:0000256" key="4">
    <source>
        <dbReference type="ARBA" id="ARBA00019665"/>
    </source>
</evidence>
<sequence>MSAKNLSPRLFCILGLIIVVVITALLYVTTASYEKTLIGTCIALVVLICYIIFKIGDGWMNSMEAEQIKSDQTRFTARIDRYRLSLSALPEGVVLFRQGHTVEWCNPAAEKHLGIKLTTHLGMALNLVFDNPKIIEYLESGDYSKPIEIKSHEPGRILLLSAVVADKTHFIVVSHDITEQRRIDSMRKDFVANVSHELRTPLTVIMGFLDMIVRGKEFDEKTLREHLGLMQQETSRMQSLVNDLLSLSRLESKDEQESDPPEVVNMPKLVASLAEDGVALSRGRHTIDTDISSDKAVLGQVDELRSACLNLVTNAVRYTPEGGKIQIAWRFDPQTESAIFSVKDNGIGIDAEDIPRLTERFYRVDKSRSRETGGTGLGLAIVKHVAIRNHCRLDIQSELGKGSTFSLIFPKESLVD</sequence>
<keyword evidence="11" id="KW-0547">Nucleotide-binding</keyword>
<keyword evidence="6" id="KW-1003">Cell membrane</keyword>
<dbReference type="InterPro" id="IPR035965">
    <property type="entry name" value="PAS-like_dom_sf"/>
</dbReference>
<evidence type="ECO:0000256" key="14">
    <source>
        <dbReference type="ARBA" id="ARBA00022989"/>
    </source>
</evidence>
<dbReference type="PANTHER" id="PTHR45453">
    <property type="entry name" value="PHOSPHATE REGULON SENSOR PROTEIN PHOR"/>
    <property type="match status" value="1"/>
</dbReference>
<dbReference type="SMART" id="SM00387">
    <property type="entry name" value="HATPase_c"/>
    <property type="match status" value="1"/>
</dbReference>
<feature type="domain" description="Histidine kinase" evidence="19">
    <location>
        <begin position="193"/>
        <end position="413"/>
    </location>
</feature>
<comment type="catalytic activity">
    <reaction evidence="1">
        <text>ATP + protein L-histidine = ADP + protein N-phospho-L-histidine.</text>
        <dbReference type="EC" id="2.7.13.3"/>
    </reaction>
</comment>
<comment type="function">
    <text evidence="17">Member of the two-component regulatory system PhoR/PhoB involved in the phosphate regulon genes expression. PhoR may function as a membrane-associated protein kinase that phosphorylates PhoB in response to environmental signals.</text>
</comment>
<evidence type="ECO:0000256" key="16">
    <source>
        <dbReference type="ARBA" id="ARBA00023136"/>
    </source>
</evidence>
<dbReference type="Pfam" id="PF02518">
    <property type="entry name" value="HATPase_c"/>
    <property type="match status" value="1"/>
</dbReference>
<dbReference type="Proteomes" id="UP000824083">
    <property type="component" value="Unassembled WGS sequence"/>
</dbReference>
<evidence type="ECO:0000259" key="19">
    <source>
        <dbReference type="PROSITE" id="PS50109"/>
    </source>
</evidence>
<evidence type="ECO:0000256" key="2">
    <source>
        <dbReference type="ARBA" id="ARBA00004429"/>
    </source>
</evidence>
<evidence type="ECO:0000256" key="5">
    <source>
        <dbReference type="ARBA" id="ARBA00022448"/>
    </source>
</evidence>
<dbReference type="FunFam" id="3.30.565.10:FF:000006">
    <property type="entry name" value="Sensor histidine kinase WalK"/>
    <property type="match status" value="1"/>
</dbReference>
<organism evidence="20 21">
    <name type="scientific">Candidatus Aphodousia faecigallinarum</name>
    <dbReference type="NCBI Taxonomy" id="2840677"/>
    <lineage>
        <taxon>Bacteria</taxon>
        <taxon>Pseudomonadati</taxon>
        <taxon>Pseudomonadota</taxon>
        <taxon>Betaproteobacteria</taxon>
        <taxon>Burkholderiales</taxon>
        <taxon>Sutterellaceae</taxon>
        <taxon>Sutterellaceae incertae sedis</taxon>
        <taxon>Candidatus Aphodousia</taxon>
    </lineage>
</organism>
<dbReference type="InterPro" id="IPR000014">
    <property type="entry name" value="PAS"/>
</dbReference>
<keyword evidence="8" id="KW-0592">Phosphate transport</keyword>
<dbReference type="NCBIfam" id="TIGR02966">
    <property type="entry name" value="phoR_proteo"/>
    <property type="match status" value="1"/>
</dbReference>
<keyword evidence="15" id="KW-0902">Two-component regulatory system</keyword>
<evidence type="ECO:0000256" key="6">
    <source>
        <dbReference type="ARBA" id="ARBA00022475"/>
    </source>
</evidence>
<dbReference type="InterPro" id="IPR050351">
    <property type="entry name" value="BphY/WalK/GraS-like"/>
</dbReference>
<dbReference type="EMBL" id="DVMY01000068">
    <property type="protein sequence ID" value="HIU37437.1"/>
    <property type="molecule type" value="Genomic_DNA"/>
</dbReference>
<keyword evidence="10 18" id="KW-0812">Transmembrane</keyword>
<evidence type="ECO:0000313" key="21">
    <source>
        <dbReference type="Proteomes" id="UP000824083"/>
    </source>
</evidence>
<accession>A0A9D1LG54</accession>
<dbReference type="GO" id="GO:0005886">
    <property type="term" value="C:plasma membrane"/>
    <property type="evidence" value="ECO:0007669"/>
    <property type="project" value="UniProtKB-SubCell"/>
</dbReference>